<dbReference type="RefSeq" id="WP_057743612.1">
    <property type="nucleotide sequence ID" value="NZ_LJYG01000030.1"/>
</dbReference>
<evidence type="ECO:0000313" key="2">
    <source>
        <dbReference type="Proteomes" id="UP000051936"/>
    </source>
</evidence>
<organism evidence="1 2">
    <name type="scientific">Bradyrhizobium manausense</name>
    <dbReference type="NCBI Taxonomy" id="989370"/>
    <lineage>
        <taxon>Bacteria</taxon>
        <taxon>Pseudomonadati</taxon>
        <taxon>Pseudomonadota</taxon>
        <taxon>Alphaproteobacteria</taxon>
        <taxon>Hyphomicrobiales</taxon>
        <taxon>Nitrobacteraceae</taxon>
        <taxon>Bradyrhizobium</taxon>
    </lineage>
</organism>
<comment type="caution">
    <text evidence="1">The sequence shown here is derived from an EMBL/GenBank/DDBJ whole genome shotgun (WGS) entry which is preliminary data.</text>
</comment>
<reference evidence="1 2" key="1">
    <citation type="submission" date="2015-09" db="EMBL/GenBank/DDBJ databases">
        <title>Draft Genome Sequence of Bradyrhizobium manausense Strain BR 3351T, a Novel Symbiotic Nitrogen-Fixing Alphaproteobacterium Isolated from Brazilian Amazon Rain Forest.</title>
        <authorList>
            <person name="De Araujo J.L."/>
            <person name="Zilli J.E."/>
        </authorList>
    </citation>
    <scope>NUCLEOTIDE SEQUENCE [LARGE SCALE GENOMIC DNA]</scope>
    <source>
        <strain evidence="1 2">BR3351</strain>
    </source>
</reference>
<protein>
    <submittedName>
        <fullName evidence="1">Uncharacterized protein</fullName>
    </submittedName>
</protein>
<evidence type="ECO:0000313" key="1">
    <source>
        <dbReference type="EMBL" id="KRQ15991.1"/>
    </source>
</evidence>
<dbReference type="EMBL" id="LJYG01000030">
    <property type="protein sequence ID" value="KRQ15991.1"/>
    <property type="molecule type" value="Genomic_DNA"/>
</dbReference>
<dbReference type="Proteomes" id="UP000051936">
    <property type="component" value="Unassembled WGS sequence"/>
</dbReference>
<sequence length="140" mass="15470">MLLNTATFPIVRLSYDQGSAGTADEAFAAFEALLDRGQPFVIIGQGANADIDEHEHDPGEQRRLALWSKKHKPRLREFVKALIYVEPSKTKRLGMRAFQIVSEKFWGYPMLLAASEAEALETAQALLKSASPSRRPGEAG</sequence>
<gene>
    <name evidence="1" type="ORF">AOQ71_06765</name>
</gene>
<keyword evidence="2" id="KW-1185">Reference proteome</keyword>
<accession>A0A0R3E187</accession>
<name>A0A0R3E187_9BRAD</name>
<dbReference type="OrthoDB" id="8905727at2"/>
<proteinExistence type="predicted"/>
<dbReference type="AlphaFoldDB" id="A0A0R3E187"/>